<dbReference type="VEuPathDB" id="FungiDB:BCV72DRAFT_263789"/>
<keyword evidence="2 3" id="KW-0129">CBS domain</keyword>
<feature type="domain" description="CBS" evidence="4">
    <location>
        <begin position="26"/>
        <end position="85"/>
    </location>
</feature>
<dbReference type="Gene3D" id="3.10.580.10">
    <property type="entry name" value="CBS-domain"/>
    <property type="match status" value="2"/>
</dbReference>
<evidence type="ECO:0000256" key="2">
    <source>
        <dbReference type="ARBA" id="ARBA00023122"/>
    </source>
</evidence>
<dbReference type="PROSITE" id="PS51371">
    <property type="entry name" value="CBS"/>
    <property type="match status" value="1"/>
</dbReference>
<evidence type="ECO:0000259" key="4">
    <source>
        <dbReference type="PROSITE" id="PS51371"/>
    </source>
</evidence>
<dbReference type="Proteomes" id="UP000242414">
    <property type="component" value="Unassembled WGS sequence"/>
</dbReference>
<dbReference type="Pfam" id="PF00571">
    <property type="entry name" value="CBS"/>
    <property type="match status" value="1"/>
</dbReference>
<keyword evidence="1" id="KW-0677">Repeat</keyword>
<dbReference type="InterPro" id="IPR046342">
    <property type="entry name" value="CBS_dom_sf"/>
</dbReference>
<evidence type="ECO:0000313" key="5">
    <source>
        <dbReference type="EMBL" id="ORE04678.1"/>
    </source>
</evidence>
<reference evidence="5" key="1">
    <citation type="journal article" date="2016" name="Proc. Natl. Acad. Sci. U.S.A.">
        <title>Lipid metabolic changes in an early divergent fungus govern the establishment of a mutualistic symbiosis with endobacteria.</title>
        <authorList>
            <person name="Lastovetsky O.A."/>
            <person name="Gaspar M.L."/>
            <person name="Mondo S.J."/>
            <person name="LaButti K.M."/>
            <person name="Sandor L."/>
            <person name="Grigoriev I.V."/>
            <person name="Henry S.A."/>
            <person name="Pawlowska T.E."/>
        </authorList>
    </citation>
    <scope>NUCLEOTIDE SEQUENCE [LARGE SCALE GENOMIC DNA]</scope>
    <source>
        <strain evidence="5">ATCC 52814</strain>
    </source>
</reference>
<dbReference type="InterPro" id="IPR000644">
    <property type="entry name" value="CBS_dom"/>
</dbReference>
<gene>
    <name evidence="5" type="ORF">BCV72DRAFT_263789</name>
</gene>
<sequence>MTDVFKQFIQSSTIGNLIDKVKPIEQQRDLIDLPATATIEEALDLLLAEDIKSVPIYELNQNEKKYIMIVSALDLLRLICSQITEDINSQIEIKEELLLIPLKEAIHFGEHLTILKSSELIDKLIGLFTIEHRALVDYDSKLVLLSQMDLIQYLQLENHKIGSNVLDLTVESIKYNEIKSMISYKTTAIEAFLKLGVDSRVTSLPIIDDTEEFIAELSSNDLRGLNRERLSALRKPVIMYLKESHGSLPTPMTCHFNFTLSQLLSAFILRNTNKLWCLDPNTGQLKAVITLTDIVTTLASV</sequence>
<name>A0A1X0QY94_RHIZD</name>
<evidence type="ECO:0000256" key="3">
    <source>
        <dbReference type="PROSITE-ProRule" id="PRU00703"/>
    </source>
</evidence>
<dbReference type="AlphaFoldDB" id="A0A1X0QY94"/>
<dbReference type="PANTHER" id="PTHR13780">
    <property type="entry name" value="AMP-ACTIVATED PROTEIN KINASE, GAMMA REGULATORY SUBUNIT"/>
    <property type="match status" value="1"/>
</dbReference>
<protein>
    <recommendedName>
        <fullName evidence="4">CBS domain-containing protein</fullName>
    </recommendedName>
</protein>
<proteinExistence type="predicted"/>
<dbReference type="SUPFAM" id="SSF54631">
    <property type="entry name" value="CBS-domain pair"/>
    <property type="match status" value="2"/>
</dbReference>
<dbReference type="InterPro" id="IPR050511">
    <property type="entry name" value="AMPK_gamma/SDS23_families"/>
</dbReference>
<evidence type="ECO:0000256" key="1">
    <source>
        <dbReference type="ARBA" id="ARBA00022737"/>
    </source>
</evidence>
<accession>A0A1X0QY94</accession>
<dbReference type="EMBL" id="KV921964">
    <property type="protein sequence ID" value="ORE04678.1"/>
    <property type="molecule type" value="Genomic_DNA"/>
</dbReference>
<dbReference type="OrthoDB" id="449052at2759"/>
<organism evidence="5">
    <name type="scientific">Rhizopus microsporus var. microsporus</name>
    <dbReference type="NCBI Taxonomy" id="86635"/>
    <lineage>
        <taxon>Eukaryota</taxon>
        <taxon>Fungi</taxon>
        <taxon>Fungi incertae sedis</taxon>
        <taxon>Mucoromycota</taxon>
        <taxon>Mucoromycotina</taxon>
        <taxon>Mucoromycetes</taxon>
        <taxon>Mucorales</taxon>
        <taxon>Mucorineae</taxon>
        <taxon>Rhizopodaceae</taxon>
        <taxon>Rhizopus</taxon>
    </lineage>
</organism>